<dbReference type="GeneID" id="9475489"/>
<dbReference type="Proteomes" id="UP000006643">
    <property type="component" value="Unassembled WGS sequence"/>
</dbReference>
<dbReference type="OrthoDB" id="79921at2759"/>
<dbReference type="eggNOG" id="ENOG502S37Z">
    <property type="taxonomic scope" value="Eukaryota"/>
</dbReference>
<dbReference type="AlphaFoldDB" id="D0N3G6"/>
<sequence>MRWYCVHPNLPLQAELRIRAAPDSGAAERARISQGRAIAACSPLFQVTGDGGDDAAISWLQVVCRDAVTGETEEGFMMAVLPDGTPLVIPWESTNFYSCCEATNSAVLLYDGPHETANSLGPVQSVNFLYCIADDSEKRSRIFHPELESCVLLVG</sequence>
<name>D0N3G6_PHYIT</name>
<reference evidence="2" key="1">
    <citation type="journal article" date="2009" name="Nature">
        <title>Genome sequence and analysis of the Irish potato famine pathogen Phytophthora infestans.</title>
        <authorList>
            <consortium name="The Broad Institute Genome Sequencing Platform"/>
            <person name="Haas B.J."/>
            <person name="Kamoun S."/>
            <person name="Zody M.C."/>
            <person name="Jiang R.H."/>
            <person name="Handsaker R.E."/>
            <person name="Cano L.M."/>
            <person name="Grabherr M."/>
            <person name="Kodira C.D."/>
            <person name="Raffaele S."/>
            <person name="Torto-Alalibo T."/>
            <person name="Bozkurt T.O."/>
            <person name="Ah-Fong A.M."/>
            <person name="Alvarado L."/>
            <person name="Anderson V.L."/>
            <person name="Armstrong M.R."/>
            <person name="Avrova A."/>
            <person name="Baxter L."/>
            <person name="Beynon J."/>
            <person name="Boevink P.C."/>
            <person name="Bollmann S.R."/>
            <person name="Bos J.I."/>
            <person name="Bulone V."/>
            <person name="Cai G."/>
            <person name="Cakir C."/>
            <person name="Carrington J.C."/>
            <person name="Chawner M."/>
            <person name="Conti L."/>
            <person name="Costanzo S."/>
            <person name="Ewan R."/>
            <person name="Fahlgren N."/>
            <person name="Fischbach M.A."/>
            <person name="Fugelstad J."/>
            <person name="Gilroy E.M."/>
            <person name="Gnerre S."/>
            <person name="Green P.J."/>
            <person name="Grenville-Briggs L.J."/>
            <person name="Griffith J."/>
            <person name="Grunwald N.J."/>
            <person name="Horn K."/>
            <person name="Horner N.R."/>
            <person name="Hu C.H."/>
            <person name="Huitema E."/>
            <person name="Jeong D.H."/>
            <person name="Jones A.M."/>
            <person name="Jones J.D."/>
            <person name="Jones R.W."/>
            <person name="Karlsson E.K."/>
            <person name="Kunjeti S.G."/>
            <person name="Lamour K."/>
            <person name="Liu Z."/>
            <person name="Ma L."/>
            <person name="Maclean D."/>
            <person name="Chibucos M.C."/>
            <person name="McDonald H."/>
            <person name="McWalters J."/>
            <person name="Meijer H.J."/>
            <person name="Morgan W."/>
            <person name="Morris P.F."/>
            <person name="Munro C.A."/>
            <person name="O'Neill K."/>
            <person name="Ospina-Giraldo M."/>
            <person name="Pinzon A."/>
            <person name="Pritchard L."/>
            <person name="Ramsahoye B."/>
            <person name="Ren Q."/>
            <person name="Restrepo S."/>
            <person name="Roy S."/>
            <person name="Sadanandom A."/>
            <person name="Savidor A."/>
            <person name="Schornack S."/>
            <person name="Schwartz D.C."/>
            <person name="Schumann U.D."/>
            <person name="Schwessinger B."/>
            <person name="Seyer L."/>
            <person name="Sharpe T."/>
            <person name="Silvar C."/>
            <person name="Song J."/>
            <person name="Studholme D.J."/>
            <person name="Sykes S."/>
            <person name="Thines M."/>
            <person name="van de Vondervoort P.J."/>
            <person name="Phuntumart V."/>
            <person name="Wawra S."/>
            <person name="Weide R."/>
            <person name="Win J."/>
            <person name="Young C."/>
            <person name="Zhou S."/>
            <person name="Fry W."/>
            <person name="Meyers B.C."/>
            <person name="van West P."/>
            <person name="Ristaino J."/>
            <person name="Govers F."/>
            <person name="Birch P.R."/>
            <person name="Whisson S.C."/>
            <person name="Judelson H.S."/>
            <person name="Nusbaum C."/>
        </authorList>
    </citation>
    <scope>NUCLEOTIDE SEQUENCE [LARGE SCALE GENOMIC DNA]</scope>
    <source>
        <strain evidence="2">T30-4</strain>
    </source>
</reference>
<dbReference type="STRING" id="403677.D0N3G6"/>
<gene>
    <name evidence="1" type="ORF">PITG_05693</name>
</gene>
<dbReference type="VEuPathDB" id="FungiDB:PITG_05693"/>
<protein>
    <submittedName>
        <fullName evidence="1">Uncharacterized protein</fullName>
    </submittedName>
</protein>
<evidence type="ECO:0000313" key="1">
    <source>
        <dbReference type="EMBL" id="EEY69458.1"/>
    </source>
</evidence>
<dbReference type="EMBL" id="DS028124">
    <property type="protein sequence ID" value="EEY69458.1"/>
    <property type="molecule type" value="Genomic_DNA"/>
</dbReference>
<dbReference type="InParanoid" id="D0N3G6"/>
<keyword evidence="2" id="KW-1185">Reference proteome</keyword>
<dbReference type="RefSeq" id="XP_002999312.1">
    <property type="nucleotide sequence ID" value="XM_002999266.1"/>
</dbReference>
<organism evidence="1 2">
    <name type="scientific">Phytophthora infestans (strain T30-4)</name>
    <name type="common">Potato late blight agent</name>
    <dbReference type="NCBI Taxonomy" id="403677"/>
    <lineage>
        <taxon>Eukaryota</taxon>
        <taxon>Sar</taxon>
        <taxon>Stramenopiles</taxon>
        <taxon>Oomycota</taxon>
        <taxon>Peronosporomycetes</taxon>
        <taxon>Peronosporales</taxon>
        <taxon>Peronosporaceae</taxon>
        <taxon>Phytophthora</taxon>
    </lineage>
</organism>
<accession>D0N3G6</accession>
<evidence type="ECO:0000313" key="2">
    <source>
        <dbReference type="Proteomes" id="UP000006643"/>
    </source>
</evidence>
<dbReference type="KEGG" id="pif:PITG_05693"/>
<dbReference type="HOGENOM" id="CLU_1698978_0_0_1"/>
<proteinExistence type="predicted"/>